<keyword evidence="2" id="KW-1185">Reference proteome</keyword>
<dbReference type="RefSeq" id="WP_013759421.1">
    <property type="nucleotide sequence ID" value="NC_015500.1"/>
</dbReference>
<sequence length="81" mass="8940">MKTITVCMGSSCFSRGNSANAEVIQRFLTENDLQDKVTLRGCLCESECKNGPNVRIDGKLYTNMTPESLVDLLSHELGLDK</sequence>
<proteinExistence type="predicted"/>
<dbReference type="CDD" id="cd02980">
    <property type="entry name" value="TRX_Fd_family"/>
    <property type="match status" value="1"/>
</dbReference>
<accession>F4LLS6</accession>
<name>F4LLS6_TREBD</name>
<organism evidence="1 2">
    <name type="scientific">Treponema brennaborense (strain DSM 12168 / CIP 105900 / DD5/3)</name>
    <dbReference type="NCBI Taxonomy" id="906968"/>
    <lineage>
        <taxon>Bacteria</taxon>
        <taxon>Pseudomonadati</taxon>
        <taxon>Spirochaetota</taxon>
        <taxon>Spirochaetia</taxon>
        <taxon>Spirochaetales</taxon>
        <taxon>Treponemataceae</taxon>
        <taxon>Treponema</taxon>
    </lineage>
</organism>
<dbReference type="EMBL" id="CP002696">
    <property type="protein sequence ID" value="AEE17720.1"/>
    <property type="molecule type" value="Genomic_DNA"/>
</dbReference>
<gene>
    <name evidence="1" type="ordered locus">Trebr_2311</name>
</gene>
<dbReference type="HOGENOM" id="CLU_177584_0_1_12"/>
<dbReference type="Pfam" id="PF01257">
    <property type="entry name" value="2Fe-2S_thioredx"/>
    <property type="match status" value="1"/>
</dbReference>
<evidence type="ECO:0000313" key="2">
    <source>
        <dbReference type="Proteomes" id="UP000006546"/>
    </source>
</evidence>
<reference evidence="2" key="1">
    <citation type="submission" date="2011-04" db="EMBL/GenBank/DDBJ databases">
        <title>The complete genome of Treponema brennaborense DSM 12168.</title>
        <authorList>
            <person name="Lucas S."/>
            <person name="Han J."/>
            <person name="Lapidus A."/>
            <person name="Bruce D."/>
            <person name="Goodwin L."/>
            <person name="Pitluck S."/>
            <person name="Peters L."/>
            <person name="Kyrpides N."/>
            <person name="Mavromatis K."/>
            <person name="Ivanova N."/>
            <person name="Mikhailova N."/>
            <person name="Pagani I."/>
            <person name="Teshima H."/>
            <person name="Detter J.C."/>
            <person name="Tapia R."/>
            <person name="Han C."/>
            <person name="Land M."/>
            <person name="Hauser L."/>
            <person name="Markowitz V."/>
            <person name="Cheng J.-F."/>
            <person name="Hugenholtz P."/>
            <person name="Woyke T."/>
            <person name="Wu D."/>
            <person name="Gronow S."/>
            <person name="Wellnitz S."/>
            <person name="Brambilla E."/>
            <person name="Klenk H.-P."/>
            <person name="Eisen J.A."/>
        </authorList>
    </citation>
    <scope>NUCLEOTIDE SEQUENCE [LARGE SCALE GENOMIC DNA]</scope>
    <source>
        <strain evidence="2">DSM 12168 / CIP 105900 / DD5/3</strain>
    </source>
</reference>
<dbReference type="KEGG" id="tbe:Trebr_2311"/>
<dbReference type="Gene3D" id="3.40.30.10">
    <property type="entry name" value="Glutaredoxin"/>
    <property type="match status" value="1"/>
</dbReference>
<dbReference type="InterPro" id="IPR036249">
    <property type="entry name" value="Thioredoxin-like_sf"/>
</dbReference>
<evidence type="ECO:0000313" key="1">
    <source>
        <dbReference type="EMBL" id="AEE17720.1"/>
    </source>
</evidence>
<dbReference type="AlphaFoldDB" id="F4LLS6"/>
<protein>
    <recommendedName>
        <fullName evidence="3">NADH dehydrogenase (Ubiquinone) 24 kDa subunit</fullName>
    </recommendedName>
</protein>
<dbReference type="Proteomes" id="UP000006546">
    <property type="component" value="Chromosome"/>
</dbReference>
<dbReference type="STRING" id="906968.Trebr_2311"/>
<dbReference type="OrthoDB" id="9807975at2"/>
<dbReference type="SUPFAM" id="SSF52833">
    <property type="entry name" value="Thioredoxin-like"/>
    <property type="match status" value="1"/>
</dbReference>
<evidence type="ECO:0008006" key="3">
    <source>
        <dbReference type="Google" id="ProtNLM"/>
    </source>
</evidence>
<dbReference type="eggNOG" id="COG1905">
    <property type="taxonomic scope" value="Bacteria"/>
</dbReference>